<dbReference type="Proteomes" id="UP000177817">
    <property type="component" value="Unassembled WGS sequence"/>
</dbReference>
<dbReference type="NCBIfam" id="NF037970">
    <property type="entry name" value="vanZ_1"/>
    <property type="match status" value="1"/>
</dbReference>
<dbReference type="InterPro" id="IPR006976">
    <property type="entry name" value="VanZ-like"/>
</dbReference>
<sequence length="106" mass="11922">MALIFFLSSFHDLRSPLPTLWDTLLRKSVHAGEYAVLYFFLWQALEKQKNRVLTAMLITLAYAMSDELHQGFVSGRHPAVLDVCIDFTGALLAAALLKPRSERGLS</sequence>
<feature type="domain" description="VanZ-like" evidence="1">
    <location>
        <begin position="17"/>
        <end position="97"/>
    </location>
</feature>
<organism evidence="2 3">
    <name type="scientific">Candidatus Komeilibacteria bacterium RIFCSPHIGHO2_01_FULL_52_14</name>
    <dbReference type="NCBI Taxonomy" id="1798549"/>
    <lineage>
        <taxon>Bacteria</taxon>
        <taxon>Candidatus Komeiliibacteriota</taxon>
    </lineage>
</organism>
<evidence type="ECO:0000313" key="2">
    <source>
        <dbReference type="EMBL" id="OGY88961.1"/>
    </source>
</evidence>
<comment type="caution">
    <text evidence="2">The sequence shown here is derived from an EMBL/GenBank/DDBJ whole genome shotgun (WGS) entry which is preliminary data.</text>
</comment>
<reference evidence="2 3" key="1">
    <citation type="journal article" date="2016" name="Nat. Commun.">
        <title>Thousands of microbial genomes shed light on interconnected biogeochemical processes in an aquifer system.</title>
        <authorList>
            <person name="Anantharaman K."/>
            <person name="Brown C.T."/>
            <person name="Hug L.A."/>
            <person name="Sharon I."/>
            <person name="Castelle C.J."/>
            <person name="Probst A.J."/>
            <person name="Thomas B.C."/>
            <person name="Singh A."/>
            <person name="Wilkins M.J."/>
            <person name="Karaoz U."/>
            <person name="Brodie E.L."/>
            <person name="Williams K.H."/>
            <person name="Hubbard S.S."/>
            <person name="Banfield J.F."/>
        </authorList>
    </citation>
    <scope>NUCLEOTIDE SEQUENCE [LARGE SCALE GENOMIC DNA]</scope>
</reference>
<evidence type="ECO:0000259" key="1">
    <source>
        <dbReference type="Pfam" id="PF04892"/>
    </source>
</evidence>
<dbReference type="EMBL" id="MHKK01000047">
    <property type="protein sequence ID" value="OGY88961.1"/>
    <property type="molecule type" value="Genomic_DNA"/>
</dbReference>
<accession>A0A1G2BIF5</accession>
<proteinExistence type="predicted"/>
<name>A0A1G2BIF5_9BACT</name>
<evidence type="ECO:0000313" key="3">
    <source>
        <dbReference type="Proteomes" id="UP000177817"/>
    </source>
</evidence>
<protein>
    <recommendedName>
        <fullName evidence="1">VanZ-like domain-containing protein</fullName>
    </recommendedName>
</protein>
<dbReference type="AlphaFoldDB" id="A0A1G2BIF5"/>
<gene>
    <name evidence="2" type="ORF">A2677_00735</name>
</gene>
<dbReference type="Pfam" id="PF04892">
    <property type="entry name" value="VanZ"/>
    <property type="match status" value="1"/>
</dbReference>